<name>A0A4Y6V0U9_SACBS</name>
<proteinExistence type="predicted"/>
<evidence type="ECO:0000313" key="2">
    <source>
        <dbReference type="Proteomes" id="UP000316968"/>
    </source>
</evidence>
<sequence>MTPSASDDAPTPPVPSPTAPWIVICAHCSQIRRPDGWRIPAFGECNGAVLTHDICPDCIRALYPQYASVADRLHRDGMLPNPYAHKKAQTP</sequence>
<dbReference type="OrthoDB" id="2645267at2"/>
<dbReference type="EMBL" id="CP041217">
    <property type="protein sequence ID" value="QDH22380.1"/>
    <property type="molecule type" value="Genomic_DNA"/>
</dbReference>
<organism evidence="1 2">
    <name type="scientific">Saccharibacillus brassicae</name>
    <dbReference type="NCBI Taxonomy" id="2583377"/>
    <lineage>
        <taxon>Bacteria</taxon>
        <taxon>Bacillati</taxon>
        <taxon>Bacillota</taxon>
        <taxon>Bacilli</taxon>
        <taxon>Bacillales</taxon>
        <taxon>Paenibacillaceae</taxon>
        <taxon>Saccharibacillus</taxon>
    </lineage>
</organism>
<dbReference type="AlphaFoldDB" id="A0A4Y6V0U9"/>
<keyword evidence="2" id="KW-1185">Reference proteome</keyword>
<gene>
    <name evidence="1" type="ORF">FFV09_16945</name>
</gene>
<evidence type="ECO:0000313" key="1">
    <source>
        <dbReference type="EMBL" id="QDH22380.1"/>
    </source>
</evidence>
<dbReference type="Proteomes" id="UP000316968">
    <property type="component" value="Chromosome"/>
</dbReference>
<dbReference type="RefSeq" id="WP_141448922.1">
    <property type="nucleotide sequence ID" value="NZ_CBCSAZ010000005.1"/>
</dbReference>
<accession>A0A4Y6V0U9</accession>
<protein>
    <submittedName>
        <fullName evidence="1">Uncharacterized protein</fullName>
    </submittedName>
</protein>
<reference evidence="1 2" key="1">
    <citation type="submission" date="2019-06" db="EMBL/GenBank/DDBJ databases">
        <title>Saccharibacillus brassicae sp. nov., an endophytic bacterium isolated from Chinese cabbage seeds (Brassica pekinensis).</title>
        <authorList>
            <person name="Jiang L."/>
            <person name="Lee J."/>
            <person name="Kim S.W."/>
        </authorList>
    </citation>
    <scope>NUCLEOTIDE SEQUENCE [LARGE SCALE GENOMIC DNA]</scope>
    <source>
        <strain evidence="2">KCTC 43072 / ATSA2</strain>
    </source>
</reference>
<dbReference type="KEGG" id="saca:FFV09_16945"/>